<sequence>MMAGVIRRLDETVVNRIAAGEIIQRPANAIKEMMENCLDAKATNIQITVKEGGLKLILIQDNGSGIRKDDMGIVCERFTTSKLQSFEDLSSIATYGFRGEALASISHVAHVTITTKTADAKCAYRASYCDGKLKAPPKPCAGNQGTLISVEDLFYNVSTRRKALKSPSEEYSRIIEVVSRYAIHNSGKSFSVKKQGEMVADVKTLQNASVLDNIRVVFGVAVSRELIEVECEDQKLAFKMKGYISNANYSVKKCILILFINHRLVESSALKKAIETVYTAYLPKNTHPYLYLSLEIAPQNIDVNVHPTKHEVHFLHEDSIIESVQKHIESKLLGSNSSRTYFTQTLLPGLSASTIETKASSSSVDSQERVYAHQMVRTDSKVQKLDAFLQPSASSKQAVDDFCETSVILKIAIFMKTLFEKKPQSLTSLLPLLFFPLCTLSKLKINRFFFFFFYVSFRKKPHVEEEKEDLTAASLPRRRVIKLTSIKEIRQDIEQQTHKGLQDLLQNHSFVGSVNPQWTLVQHQTKLYLLNTTKLRIQLRSMIWPCWLWIQRRVDGRRRMVQKKDWLNISWIS</sequence>
<dbReference type="Ensembl" id="ENSCCRT00000051928.2">
    <property type="protein sequence ID" value="ENSCCRP00000047918.2"/>
    <property type="gene ID" value="ENSCCRG00000005891.2"/>
</dbReference>
<organism evidence="17 18">
    <name type="scientific">Cyprinus carpio carpio</name>
    <dbReference type="NCBI Taxonomy" id="630221"/>
    <lineage>
        <taxon>Eukaryota</taxon>
        <taxon>Metazoa</taxon>
        <taxon>Chordata</taxon>
        <taxon>Craniata</taxon>
        <taxon>Vertebrata</taxon>
        <taxon>Euteleostomi</taxon>
        <taxon>Actinopterygii</taxon>
        <taxon>Neopterygii</taxon>
        <taxon>Teleostei</taxon>
        <taxon>Ostariophysi</taxon>
        <taxon>Cypriniformes</taxon>
        <taxon>Cyprinidae</taxon>
        <taxon>Cyprininae</taxon>
        <taxon>Cyprinus</taxon>
    </lineage>
</organism>
<evidence type="ECO:0000256" key="5">
    <source>
        <dbReference type="ARBA" id="ARBA00022553"/>
    </source>
</evidence>
<dbReference type="Pfam" id="PF01119">
    <property type="entry name" value="DNA_mis_repair"/>
    <property type="match status" value="1"/>
</dbReference>
<evidence type="ECO:0000256" key="6">
    <source>
        <dbReference type="ARBA" id="ARBA00022741"/>
    </source>
</evidence>
<keyword evidence="12" id="KW-0131">Cell cycle</keyword>
<feature type="domain" description="DNA mismatch repair protein S5" evidence="16">
    <location>
        <begin position="214"/>
        <end position="333"/>
    </location>
</feature>
<dbReference type="Pfam" id="PF13589">
    <property type="entry name" value="HATPase_c_3"/>
    <property type="match status" value="1"/>
</dbReference>
<dbReference type="SUPFAM" id="SSF55874">
    <property type="entry name" value="ATPase domain of HSP90 chaperone/DNA topoisomerase II/histidine kinase"/>
    <property type="match status" value="1"/>
</dbReference>
<evidence type="ECO:0000256" key="3">
    <source>
        <dbReference type="ARBA" id="ARBA00006082"/>
    </source>
</evidence>
<reference evidence="17" key="1">
    <citation type="submission" date="2025-08" db="UniProtKB">
        <authorList>
            <consortium name="Ensembl"/>
        </authorList>
    </citation>
    <scope>IDENTIFICATION</scope>
</reference>
<evidence type="ECO:0000256" key="14">
    <source>
        <dbReference type="ARBA" id="ARBA00072852"/>
    </source>
</evidence>
<dbReference type="InterPro" id="IPR002099">
    <property type="entry name" value="MutL/Mlh/PMS"/>
</dbReference>
<dbReference type="FunFam" id="3.30.565.10:FF:000034">
    <property type="entry name" value="DNA mismatch repair protein mlh1, putative"/>
    <property type="match status" value="1"/>
</dbReference>
<dbReference type="Pfam" id="PF16413">
    <property type="entry name" value="Mlh1_C"/>
    <property type="match status" value="1"/>
</dbReference>
<keyword evidence="10" id="KW-0234">DNA repair</keyword>
<dbReference type="PROSITE" id="PS00058">
    <property type="entry name" value="DNA_MISMATCH_REPAIR_1"/>
    <property type="match status" value="1"/>
</dbReference>
<keyword evidence="9" id="KW-0007">Acetylation</keyword>
<dbReference type="AlphaFoldDB" id="A0A8C1CJ17"/>
<dbReference type="InterPro" id="IPR014721">
    <property type="entry name" value="Ribsml_uS5_D2-typ_fold_subgr"/>
</dbReference>
<dbReference type="GO" id="GO:0031981">
    <property type="term" value="C:nuclear lumen"/>
    <property type="evidence" value="ECO:0007669"/>
    <property type="project" value="UniProtKB-ARBA"/>
</dbReference>
<dbReference type="Gene3D" id="3.30.565.10">
    <property type="entry name" value="Histidine kinase-like ATPase, C-terminal domain"/>
    <property type="match status" value="1"/>
</dbReference>
<name>A0A8C1CJ17_CYPCA</name>
<evidence type="ECO:0000259" key="16">
    <source>
        <dbReference type="SMART" id="SM01340"/>
    </source>
</evidence>
<dbReference type="SMART" id="SM01340">
    <property type="entry name" value="DNA_mis_repair"/>
    <property type="match status" value="1"/>
</dbReference>
<dbReference type="InterPro" id="IPR020568">
    <property type="entry name" value="Ribosomal_Su5_D2-typ_SF"/>
</dbReference>
<dbReference type="InterPro" id="IPR032189">
    <property type="entry name" value="Mlh1_C"/>
</dbReference>
<dbReference type="InterPro" id="IPR013507">
    <property type="entry name" value="DNA_mismatch_S5_2-like"/>
</dbReference>
<dbReference type="GO" id="GO:0005524">
    <property type="term" value="F:ATP binding"/>
    <property type="evidence" value="ECO:0007669"/>
    <property type="project" value="UniProtKB-KW"/>
</dbReference>
<reference evidence="17" key="2">
    <citation type="submission" date="2025-09" db="UniProtKB">
        <authorList>
            <consortium name="Ensembl"/>
        </authorList>
    </citation>
    <scope>IDENTIFICATION</scope>
</reference>
<dbReference type="CDD" id="cd03483">
    <property type="entry name" value="MutL_Trans_MLH1"/>
    <property type="match status" value="1"/>
</dbReference>
<evidence type="ECO:0000256" key="2">
    <source>
        <dbReference type="ARBA" id="ARBA00004286"/>
    </source>
</evidence>
<dbReference type="CDD" id="cd16926">
    <property type="entry name" value="HATPase_MutL-MLH-PMS-like"/>
    <property type="match status" value="1"/>
</dbReference>
<keyword evidence="7" id="KW-0227">DNA damage</keyword>
<keyword evidence="18" id="KW-1185">Reference proteome</keyword>
<proteinExistence type="inferred from homology"/>
<protein>
    <recommendedName>
        <fullName evidence="14">DNA mismatch repair protein MLH1</fullName>
    </recommendedName>
    <alternativeName>
        <fullName evidence="13">DNA mismatch repair protein Mlh1</fullName>
    </alternativeName>
    <alternativeName>
        <fullName evidence="15">MutL protein homolog 1</fullName>
    </alternativeName>
</protein>
<dbReference type="InterPro" id="IPR014762">
    <property type="entry name" value="DNA_mismatch_repair_CS"/>
</dbReference>
<comment type="subcellular location">
    <subcellularLocation>
        <location evidence="2">Chromosome</location>
    </subcellularLocation>
    <subcellularLocation>
        <location evidence="1">Nucleus</location>
    </subcellularLocation>
</comment>
<dbReference type="GO" id="GO:0016887">
    <property type="term" value="F:ATP hydrolysis activity"/>
    <property type="evidence" value="ECO:0007669"/>
    <property type="project" value="InterPro"/>
</dbReference>
<dbReference type="Gene3D" id="3.30.230.10">
    <property type="match status" value="1"/>
</dbReference>
<keyword evidence="6" id="KW-0547">Nucleotide-binding</keyword>
<evidence type="ECO:0000256" key="4">
    <source>
        <dbReference type="ARBA" id="ARBA00022454"/>
    </source>
</evidence>
<keyword evidence="5" id="KW-0597">Phosphoprotein</keyword>
<comment type="similarity">
    <text evidence="3">Belongs to the DNA mismatch repair MutL/HexB family.</text>
</comment>
<evidence type="ECO:0000256" key="15">
    <source>
        <dbReference type="ARBA" id="ARBA00082865"/>
    </source>
</evidence>
<dbReference type="InterPro" id="IPR036890">
    <property type="entry name" value="HATPase_C_sf"/>
</dbReference>
<evidence type="ECO:0000256" key="12">
    <source>
        <dbReference type="ARBA" id="ARBA00023306"/>
    </source>
</evidence>
<evidence type="ECO:0000256" key="11">
    <source>
        <dbReference type="ARBA" id="ARBA00023242"/>
    </source>
</evidence>
<evidence type="ECO:0000256" key="10">
    <source>
        <dbReference type="ARBA" id="ARBA00023204"/>
    </source>
</evidence>
<dbReference type="GO" id="GO:0005694">
    <property type="term" value="C:chromosome"/>
    <property type="evidence" value="ECO:0007669"/>
    <property type="project" value="UniProtKB-SubCell"/>
</dbReference>
<keyword evidence="8" id="KW-0067">ATP-binding</keyword>
<evidence type="ECO:0000313" key="17">
    <source>
        <dbReference type="Ensembl" id="ENSCCRP00000047918.2"/>
    </source>
</evidence>
<evidence type="ECO:0000313" key="18">
    <source>
        <dbReference type="Proteomes" id="UP001108240"/>
    </source>
</evidence>
<evidence type="ECO:0000256" key="13">
    <source>
        <dbReference type="ARBA" id="ARBA00071080"/>
    </source>
</evidence>
<dbReference type="InterPro" id="IPR038973">
    <property type="entry name" value="MutL/Mlh/Pms-like"/>
</dbReference>
<evidence type="ECO:0000256" key="9">
    <source>
        <dbReference type="ARBA" id="ARBA00022990"/>
    </source>
</evidence>
<keyword evidence="4" id="KW-0158">Chromosome</keyword>
<dbReference type="NCBIfam" id="TIGR00585">
    <property type="entry name" value="mutl"/>
    <property type="match status" value="1"/>
</dbReference>
<evidence type="ECO:0000256" key="8">
    <source>
        <dbReference type="ARBA" id="ARBA00022840"/>
    </source>
</evidence>
<keyword evidence="11" id="KW-0539">Nucleus</keyword>
<dbReference type="GO" id="GO:0032389">
    <property type="term" value="C:MutLalpha complex"/>
    <property type="evidence" value="ECO:0007669"/>
    <property type="project" value="TreeGrafter"/>
</dbReference>
<evidence type="ECO:0000256" key="7">
    <source>
        <dbReference type="ARBA" id="ARBA00022763"/>
    </source>
</evidence>
<evidence type="ECO:0000256" key="1">
    <source>
        <dbReference type="ARBA" id="ARBA00004123"/>
    </source>
</evidence>
<dbReference type="GO" id="GO:0030983">
    <property type="term" value="F:mismatched DNA binding"/>
    <property type="evidence" value="ECO:0007669"/>
    <property type="project" value="InterPro"/>
</dbReference>
<dbReference type="PANTHER" id="PTHR10073:SF12">
    <property type="entry name" value="DNA MISMATCH REPAIR PROTEIN MLH1"/>
    <property type="match status" value="1"/>
</dbReference>
<dbReference type="SUPFAM" id="SSF54211">
    <property type="entry name" value="Ribosomal protein S5 domain 2-like"/>
    <property type="match status" value="1"/>
</dbReference>
<dbReference type="PANTHER" id="PTHR10073">
    <property type="entry name" value="DNA MISMATCH REPAIR PROTEIN MLH, PMS, MUTL"/>
    <property type="match status" value="1"/>
</dbReference>
<dbReference type="GeneTree" id="ENSGT00800000124177"/>
<accession>A0A8C1CJ17</accession>
<dbReference type="GO" id="GO:0140664">
    <property type="term" value="F:ATP-dependent DNA damage sensor activity"/>
    <property type="evidence" value="ECO:0007669"/>
    <property type="project" value="InterPro"/>
</dbReference>
<dbReference type="GO" id="GO:0006298">
    <property type="term" value="P:mismatch repair"/>
    <property type="evidence" value="ECO:0007669"/>
    <property type="project" value="InterPro"/>
</dbReference>
<dbReference type="Proteomes" id="UP001108240">
    <property type="component" value="Unplaced"/>
</dbReference>
<dbReference type="FunFam" id="3.30.230.10:FF:000014">
    <property type="entry name" value="DNA mismatch repair protein Mlh1"/>
    <property type="match status" value="1"/>
</dbReference>